<evidence type="ECO:0000259" key="7">
    <source>
        <dbReference type="Pfam" id="PF00884"/>
    </source>
</evidence>
<dbReference type="PROSITE" id="PS00149">
    <property type="entry name" value="SULFATASE_2"/>
    <property type="match status" value="1"/>
</dbReference>
<dbReference type="AlphaFoldDB" id="A0A835Z5L6"/>
<dbReference type="PANTHER" id="PTHR10342">
    <property type="entry name" value="ARYLSULFATASE"/>
    <property type="match status" value="1"/>
</dbReference>
<dbReference type="InterPro" id="IPR024607">
    <property type="entry name" value="Sulfatase_CS"/>
</dbReference>
<feature type="chain" id="PRO_5032297701" evidence="6">
    <location>
        <begin position="25"/>
        <end position="554"/>
    </location>
</feature>
<proteinExistence type="inferred from homology"/>
<dbReference type="InterPro" id="IPR000917">
    <property type="entry name" value="Sulfatase_N"/>
</dbReference>
<name>A0A835Z5L6_9STRA</name>
<keyword evidence="3" id="KW-0378">Hydrolase</keyword>
<evidence type="ECO:0000313" key="8">
    <source>
        <dbReference type="EMBL" id="KAG5183634.1"/>
    </source>
</evidence>
<sequence length="554" mass="59639">MGELLEFIAVALLLLVHLSEHAGASQPEPELAVELARLRRRPHLITILVDDWGFNNWGYHANTTASKPEVSTPNLDSLASGGAVLDRHYVACVCTPSRAAYQVGRNPLHVTADLAHASRFNSGDTISGFPGIPTEMTGIAEKLASAGYATHFVGKWHVGHTSRRQLPRARGWSKYLGFLFSGNDLWSYTIGNGMCGATAEADDLTDLWEDDGPALALKPPEHCSVNRQDGCVYEEELFEARVTQTLKAHDAQRPLLLTYAPHSVHTPLQPPAALAGKYAFIDNDARRGYAATVEDIDMRIGRIAQTLRDTGLWDNALVVVMADNGGPISASGGASNHPLRGGKYSNLEGGVRGNAFVAGGFLPPAMRGTVLDGFVAIEDWYVTFCALAGVDPADARAARFNLPPVDGIDVWPYLSGQTAASPRREVVLALPTSGPGAAQAVIDAQGHKLMVGRIQVAAWSEAKHPTAATPTAARQPWGACLFNVFEDPSERNDIAAEHPAVVARLAKRLRELQLTAFSPFRGDRVKSLEQSLGCKTALSRYSSFEGPFLDLDAR</sequence>
<dbReference type="InterPro" id="IPR047115">
    <property type="entry name" value="ARSB"/>
</dbReference>
<reference evidence="8" key="1">
    <citation type="submission" date="2021-02" db="EMBL/GenBank/DDBJ databases">
        <title>First Annotated Genome of the Yellow-green Alga Tribonema minus.</title>
        <authorList>
            <person name="Mahan K.M."/>
        </authorList>
    </citation>
    <scope>NUCLEOTIDE SEQUENCE</scope>
    <source>
        <strain evidence="8">UTEX B ZZ1240</strain>
    </source>
</reference>
<feature type="signal peptide" evidence="6">
    <location>
        <begin position="1"/>
        <end position="24"/>
    </location>
</feature>
<evidence type="ECO:0000256" key="1">
    <source>
        <dbReference type="ARBA" id="ARBA00008779"/>
    </source>
</evidence>
<keyword evidence="9" id="KW-1185">Reference proteome</keyword>
<dbReference type="SUPFAM" id="SSF53649">
    <property type="entry name" value="Alkaline phosphatase-like"/>
    <property type="match status" value="1"/>
</dbReference>
<dbReference type="OrthoDB" id="103349at2759"/>
<evidence type="ECO:0000256" key="6">
    <source>
        <dbReference type="SAM" id="SignalP"/>
    </source>
</evidence>
<evidence type="ECO:0000256" key="4">
    <source>
        <dbReference type="ARBA" id="ARBA00022837"/>
    </source>
</evidence>
<keyword evidence="5" id="KW-0325">Glycoprotein</keyword>
<dbReference type="EMBL" id="JAFCMP010000195">
    <property type="protein sequence ID" value="KAG5183634.1"/>
    <property type="molecule type" value="Genomic_DNA"/>
</dbReference>
<dbReference type="CDD" id="cd16029">
    <property type="entry name" value="4-S"/>
    <property type="match status" value="1"/>
</dbReference>
<dbReference type="InterPro" id="IPR017850">
    <property type="entry name" value="Alkaline_phosphatase_core_sf"/>
</dbReference>
<dbReference type="Gene3D" id="3.30.1120.10">
    <property type="match status" value="1"/>
</dbReference>
<evidence type="ECO:0000256" key="3">
    <source>
        <dbReference type="ARBA" id="ARBA00022801"/>
    </source>
</evidence>
<accession>A0A835Z5L6</accession>
<feature type="domain" description="Sulfatase N-terminal" evidence="7">
    <location>
        <begin position="42"/>
        <end position="390"/>
    </location>
</feature>
<dbReference type="Pfam" id="PF00884">
    <property type="entry name" value="Sulfatase"/>
    <property type="match status" value="1"/>
</dbReference>
<dbReference type="GO" id="GO:0008484">
    <property type="term" value="F:sulfuric ester hydrolase activity"/>
    <property type="evidence" value="ECO:0007669"/>
    <property type="project" value="InterPro"/>
</dbReference>
<evidence type="ECO:0000256" key="5">
    <source>
        <dbReference type="ARBA" id="ARBA00023180"/>
    </source>
</evidence>
<keyword evidence="4" id="KW-0106">Calcium</keyword>
<dbReference type="PANTHER" id="PTHR10342:SF274">
    <property type="entry name" value="ARYLSULFATASE B"/>
    <property type="match status" value="1"/>
</dbReference>
<evidence type="ECO:0000313" key="9">
    <source>
        <dbReference type="Proteomes" id="UP000664859"/>
    </source>
</evidence>
<dbReference type="Proteomes" id="UP000664859">
    <property type="component" value="Unassembled WGS sequence"/>
</dbReference>
<dbReference type="Gene3D" id="3.40.720.10">
    <property type="entry name" value="Alkaline Phosphatase, subunit A"/>
    <property type="match status" value="1"/>
</dbReference>
<evidence type="ECO:0000256" key="2">
    <source>
        <dbReference type="ARBA" id="ARBA00022723"/>
    </source>
</evidence>
<comment type="similarity">
    <text evidence="1">Belongs to the sulfatase family.</text>
</comment>
<dbReference type="GO" id="GO:0046872">
    <property type="term" value="F:metal ion binding"/>
    <property type="evidence" value="ECO:0007669"/>
    <property type="project" value="UniProtKB-KW"/>
</dbReference>
<organism evidence="8 9">
    <name type="scientific">Tribonema minus</name>
    <dbReference type="NCBI Taxonomy" id="303371"/>
    <lineage>
        <taxon>Eukaryota</taxon>
        <taxon>Sar</taxon>
        <taxon>Stramenopiles</taxon>
        <taxon>Ochrophyta</taxon>
        <taxon>PX clade</taxon>
        <taxon>Xanthophyceae</taxon>
        <taxon>Tribonematales</taxon>
        <taxon>Tribonemataceae</taxon>
        <taxon>Tribonema</taxon>
    </lineage>
</organism>
<keyword evidence="2" id="KW-0479">Metal-binding</keyword>
<keyword evidence="6" id="KW-0732">Signal</keyword>
<protein>
    <submittedName>
        <fullName evidence="8">Arylsulfatase B-like protein</fullName>
    </submittedName>
</protein>
<comment type="caution">
    <text evidence="8">The sequence shown here is derived from an EMBL/GenBank/DDBJ whole genome shotgun (WGS) entry which is preliminary data.</text>
</comment>
<gene>
    <name evidence="8" type="ORF">JKP88DRAFT_272109</name>
</gene>